<sequence length="153" mass="16423">MGKPVNASNNKCLKSLSWGPSKCERGSGSLTCNCGYGGFYTSRDIYSFYTGFCTPDNLGSIFAAAILESGAHVYSFGFILCGDVIDAYPFIIACPLAPAPSSTPSPAPPFESVVDSCILILLIVDSMMRCLRRPIGPHPPRSTPLLKWIHPQS</sequence>
<protein>
    <submittedName>
        <fullName evidence="1">Uncharacterized protein</fullName>
    </submittedName>
</protein>
<evidence type="ECO:0000313" key="2">
    <source>
        <dbReference type="Proteomes" id="UP001060085"/>
    </source>
</evidence>
<dbReference type="EMBL" id="CM044708">
    <property type="protein sequence ID" value="KAI5650006.1"/>
    <property type="molecule type" value="Genomic_DNA"/>
</dbReference>
<dbReference type="Proteomes" id="UP001060085">
    <property type="component" value="Linkage Group LG08"/>
</dbReference>
<reference evidence="2" key="1">
    <citation type="journal article" date="2023" name="Nat. Plants">
        <title>Single-cell RNA sequencing provides a high-resolution roadmap for understanding the multicellular compartmentation of specialized metabolism.</title>
        <authorList>
            <person name="Sun S."/>
            <person name="Shen X."/>
            <person name="Li Y."/>
            <person name="Li Y."/>
            <person name="Wang S."/>
            <person name="Li R."/>
            <person name="Zhang H."/>
            <person name="Shen G."/>
            <person name="Guo B."/>
            <person name="Wei J."/>
            <person name="Xu J."/>
            <person name="St-Pierre B."/>
            <person name="Chen S."/>
            <person name="Sun C."/>
        </authorList>
    </citation>
    <scope>NUCLEOTIDE SEQUENCE [LARGE SCALE GENOMIC DNA]</scope>
</reference>
<organism evidence="1 2">
    <name type="scientific">Catharanthus roseus</name>
    <name type="common">Madagascar periwinkle</name>
    <name type="synonym">Vinca rosea</name>
    <dbReference type="NCBI Taxonomy" id="4058"/>
    <lineage>
        <taxon>Eukaryota</taxon>
        <taxon>Viridiplantae</taxon>
        <taxon>Streptophyta</taxon>
        <taxon>Embryophyta</taxon>
        <taxon>Tracheophyta</taxon>
        <taxon>Spermatophyta</taxon>
        <taxon>Magnoliopsida</taxon>
        <taxon>eudicotyledons</taxon>
        <taxon>Gunneridae</taxon>
        <taxon>Pentapetalae</taxon>
        <taxon>asterids</taxon>
        <taxon>lamiids</taxon>
        <taxon>Gentianales</taxon>
        <taxon>Apocynaceae</taxon>
        <taxon>Rauvolfioideae</taxon>
        <taxon>Vinceae</taxon>
        <taxon>Catharanthinae</taxon>
        <taxon>Catharanthus</taxon>
    </lineage>
</organism>
<comment type="caution">
    <text evidence="1">The sequence shown here is derived from an EMBL/GenBank/DDBJ whole genome shotgun (WGS) entry which is preliminary data.</text>
</comment>
<accession>A0ACB9ZT67</accession>
<gene>
    <name evidence="1" type="ORF">M9H77_36011</name>
</gene>
<proteinExistence type="predicted"/>
<evidence type="ECO:0000313" key="1">
    <source>
        <dbReference type="EMBL" id="KAI5650006.1"/>
    </source>
</evidence>
<name>A0ACB9ZT67_CATRO</name>
<keyword evidence="2" id="KW-1185">Reference proteome</keyword>